<name>A0A2A5T0M8_9GAMM</name>
<keyword evidence="2" id="KW-1185">Reference proteome</keyword>
<organism evidence="1 2">
    <name type="scientific">Candidatus Enterovibrio escicola</name>
    <dbReference type="NCBI Taxonomy" id="1927127"/>
    <lineage>
        <taxon>Bacteria</taxon>
        <taxon>Pseudomonadati</taxon>
        <taxon>Pseudomonadota</taxon>
        <taxon>Gammaproteobacteria</taxon>
        <taxon>Vibrionales</taxon>
        <taxon>Vibrionaceae</taxon>
        <taxon>Enterovibrio</taxon>
    </lineage>
</organism>
<comment type="caution">
    <text evidence="1">The sequence shown here is derived from an EMBL/GenBank/DDBJ whole genome shotgun (WGS) entry which is preliminary data.</text>
</comment>
<dbReference type="AlphaFoldDB" id="A0A2A5T0M8"/>
<accession>A0A2A5T0M8</accession>
<evidence type="ECO:0000313" key="1">
    <source>
        <dbReference type="EMBL" id="PCS21713.1"/>
    </source>
</evidence>
<gene>
    <name evidence="1" type="ORF">BTN49_2725</name>
</gene>
<evidence type="ECO:0000313" key="2">
    <source>
        <dbReference type="Proteomes" id="UP000219020"/>
    </source>
</evidence>
<protein>
    <submittedName>
        <fullName evidence="1">Uncharacterized protein</fullName>
    </submittedName>
</protein>
<sequence>MKREEAHIPHLYLSCFLHLLIYQQIILEEVYPVCLPLD</sequence>
<dbReference type="Proteomes" id="UP000219020">
    <property type="component" value="Unassembled WGS sequence"/>
</dbReference>
<proteinExistence type="predicted"/>
<dbReference type="EMBL" id="NBYY01000031">
    <property type="protein sequence ID" value="PCS21713.1"/>
    <property type="molecule type" value="Genomic_DNA"/>
</dbReference>
<reference evidence="2" key="1">
    <citation type="submission" date="2017-04" db="EMBL/GenBank/DDBJ databases">
        <title>Genome evolution of the luminous symbionts of deep sea anglerfish.</title>
        <authorList>
            <person name="Hendry T.A."/>
        </authorList>
    </citation>
    <scope>NUCLEOTIDE SEQUENCE [LARGE SCALE GENOMIC DNA]</scope>
</reference>